<dbReference type="PROSITE" id="PS01071">
    <property type="entry name" value="GRPE"/>
    <property type="match status" value="1"/>
</dbReference>
<evidence type="ECO:0000256" key="5">
    <source>
        <dbReference type="RuleBase" id="RU004478"/>
    </source>
</evidence>
<evidence type="ECO:0000313" key="8">
    <source>
        <dbReference type="EMBL" id="RWX47406.1"/>
    </source>
</evidence>
<feature type="compositionally biased region" description="Low complexity" evidence="7">
    <location>
        <begin position="27"/>
        <end position="36"/>
    </location>
</feature>
<dbReference type="EMBL" id="MTKO01000034">
    <property type="protein sequence ID" value="RWX47406.1"/>
    <property type="molecule type" value="Genomic_DNA"/>
</dbReference>
<protein>
    <recommendedName>
        <fullName evidence="3 4">Protein GrpE</fullName>
    </recommendedName>
    <alternativeName>
        <fullName evidence="3">HSP-70 cofactor</fullName>
    </alternativeName>
</protein>
<accession>A0A444J2Q4</accession>
<keyword evidence="3" id="KW-0963">Cytoplasm</keyword>
<comment type="similarity">
    <text evidence="1 3 5">Belongs to the GrpE family.</text>
</comment>
<comment type="caution">
    <text evidence="8">The sequence shown here is derived from an EMBL/GenBank/DDBJ whole genome shotgun (WGS) entry which is preliminary data.</text>
</comment>
<comment type="subunit">
    <text evidence="3">Homodimer.</text>
</comment>
<keyword evidence="9" id="KW-1185">Reference proteome</keyword>
<dbReference type="GO" id="GO:0051082">
    <property type="term" value="F:unfolded protein binding"/>
    <property type="evidence" value="ECO:0007669"/>
    <property type="project" value="TreeGrafter"/>
</dbReference>
<feature type="region of interest" description="Disordered" evidence="7">
    <location>
        <begin position="21"/>
        <end position="56"/>
    </location>
</feature>
<dbReference type="InterPro" id="IPR000740">
    <property type="entry name" value="GrpE"/>
</dbReference>
<sequence>MIIQGELYVTEENKIEAELVEEEQEVQEPQATEPVESQQKEVTEAEATTEEEDLVSVESLSQELAEKRDQMLRIQADAENFKKRMERDKAKLLKYAGENILRELLSTVDNLDRALEQGAVEGGDPAQKLEALLAGVELTKKGLNTVLERFEVTPLDALGKPFNPDEMDALTMEASEEVPTNHVVTEFAKGYTFKDRVLRHAQVVVSSGSAEKKPENDA</sequence>
<name>A0A444J2Q4_9BACT</name>
<evidence type="ECO:0000256" key="7">
    <source>
        <dbReference type="SAM" id="MobiDB-lite"/>
    </source>
</evidence>
<comment type="subcellular location">
    <subcellularLocation>
        <location evidence="3">Cytoplasm</location>
    </subcellularLocation>
</comment>
<evidence type="ECO:0000256" key="3">
    <source>
        <dbReference type="HAMAP-Rule" id="MF_01151"/>
    </source>
</evidence>
<evidence type="ECO:0000256" key="1">
    <source>
        <dbReference type="ARBA" id="ARBA00009054"/>
    </source>
</evidence>
<dbReference type="PANTHER" id="PTHR21237:SF23">
    <property type="entry name" value="GRPE PROTEIN HOMOLOG, MITOCHONDRIAL"/>
    <property type="match status" value="1"/>
</dbReference>
<organism evidence="8 9">
    <name type="scientific">Candidatus Electrothrix aarhusensis</name>
    <dbReference type="NCBI Taxonomy" id="1859131"/>
    <lineage>
        <taxon>Bacteria</taxon>
        <taxon>Pseudomonadati</taxon>
        <taxon>Thermodesulfobacteriota</taxon>
        <taxon>Desulfobulbia</taxon>
        <taxon>Desulfobulbales</taxon>
        <taxon>Desulfobulbaceae</taxon>
        <taxon>Candidatus Electrothrix</taxon>
    </lineage>
</organism>
<dbReference type="SUPFAM" id="SSF58014">
    <property type="entry name" value="Coiled-coil domain of nucleotide exchange factor GrpE"/>
    <property type="match status" value="1"/>
</dbReference>
<dbReference type="InterPro" id="IPR013805">
    <property type="entry name" value="GrpE_CC"/>
</dbReference>
<feature type="coiled-coil region" evidence="6">
    <location>
        <begin position="57"/>
        <end position="84"/>
    </location>
</feature>
<comment type="function">
    <text evidence="3 4">Participates actively in the response to hyperosmotic and heat shock by preventing the aggregation of stress-denatured proteins, in association with DnaK and GrpE. It is the nucleotide exchange factor for DnaK and may function as a thermosensor. Unfolded proteins bind initially to DnaJ; upon interaction with the DnaJ-bound protein, DnaK hydrolyzes its bound ATP, resulting in the formation of a stable complex. GrpE releases ADP from DnaK; ATP binding to DnaK triggers the release of the substrate protein, thus completing the reaction cycle. Several rounds of ATP-dependent interactions between DnaJ, DnaK and GrpE are required for fully efficient folding.</text>
</comment>
<evidence type="ECO:0000256" key="2">
    <source>
        <dbReference type="ARBA" id="ARBA00023186"/>
    </source>
</evidence>
<dbReference type="SUPFAM" id="SSF51064">
    <property type="entry name" value="Head domain of nucleotide exchange factor GrpE"/>
    <property type="match status" value="1"/>
</dbReference>
<dbReference type="GO" id="GO:0006457">
    <property type="term" value="P:protein folding"/>
    <property type="evidence" value="ECO:0007669"/>
    <property type="project" value="InterPro"/>
</dbReference>
<proteinExistence type="inferred from homology"/>
<dbReference type="AlphaFoldDB" id="A0A444J2Q4"/>
<dbReference type="GO" id="GO:0042803">
    <property type="term" value="F:protein homodimerization activity"/>
    <property type="evidence" value="ECO:0007669"/>
    <property type="project" value="InterPro"/>
</dbReference>
<gene>
    <name evidence="3" type="primary">grpE</name>
    <name evidence="8" type="ORF">H206_01025</name>
</gene>
<keyword evidence="2 3" id="KW-0143">Chaperone</keyword>
<dbReference type="PANTHER" id="PTHR21237">
    <property type="entry name" value="GRPE PROTEIN"/>
    <property type="match status" value="1"/>
</dbReference>
<dbReference type="HAMAP" id="MF_01151">
    <property type="entry name" value="GrpE"/>
    <property type="match status" value="1"/>
</dbReference>
<dbReference type="Proteomes" id="UP000287853">
    <property type="component" value="Unassembled WGS sequence"/>
</dbReference>
<reference evidence="8 9" key="1">
    <citation type="submission" date="2017-01" db="EMBL/GenBank/DDBJ databases">
        <title>The cable genome- insights into the physiology and evolution of filamentous bacteria capable of sulfide oxidation via long distance electron transfer.</title>
        <authorList>
            <person name="Schreiber L."/>
            <person name="Bjerg J.T."/>
            <person name="Boggild A."/>
            <person name="Van De Vossenberg J."/>
            <person name="Meysman F."/>
            <person name="Nielsen L.P."/>
            <person name="Schramm A."/>
            <person name="Kjeldsen K.U."/>
        </authorList>
    </citation>
    <scope>NUCLEOTIDE SEQUENCE [LARGE SCALE GENOMIC DNA]</scope>
    <source>
        <strain evidence="8">MCF</strain>
    </source>
</reference>
<dbReference type="Gene3D" id="2.30.22.10">
    <property type="entry name" value="Head domain of nucleotide exchange factor GrpE"/>
    <property type="match status" value="1"/>
</dbReference>
<dbReference type="GO" id="GO:0000774">
    <property type="term" value="F:adenyl-nucleotide exchange factor activity"/>
    <property type="evidence" value="ECO:0007669"/>
    <property type="project" value="InterPro"/>
</dbReference>
<evidence type="ECO:0000256" key="4">
    <source>
        <dbReference type="RuleBase" id="RU000639"/>
    </source>
</evidence>
<keyword evidence="3 4" id="KW-0346">Stress response</keyword>
<evidence type="ECO:0000313" key="9">
    <source>
        <dbReference type="Proteomes" id="UP000287853"/>
    </source>
</evidence>
<dbReference type="GO" id="GO:0051087">
    <property type="term" value="F:protein-folding chaperone binding"/>
    <property type="evidence" value="ECO:0007669"/>
    <property type="project" value="InterPro"/>
</dbReference>
<dbReference type="Pfam" id="PF01025">
    <property type="entry name" value="GrpE"/>
    <property type="match status" value="1"/>
</dbReference>
<dbReference type="Gene3D" id="3.90.20.20">
    <property type="match status" value="1"/>
</dbReference>
<dbReference type="InterPro" id="IPR009012">
    <property type="entry name" value="GrpE_head"/>
</dbReference>
<evidence type="ECO:0000256" key="6">
    <source>
        <dbReference type="SAM" id="Coils"/>
    </source>
</evidence>
<keyword evidence="6" id="KW-0175">Coiled coil</keyword>
<dbReference type="CDD" id="cd00446">
    <property type="entry name" value="GrpE"/>
    <property type="match status" value="1"/>
</dbReference>
<dbReference type="PRINTS" id="PR00773">
    <property type="entry name" value="GRPEPROTEIN"/>
</dbReference>
<dbReference type="GO" id="GO:0005829">
    <property type="term" value="C:cytosol"/>
    <property type="evidence" value="ECO:0007669"/>
    <property type="project" value="TreeGrafter"/>
</dbReference>